<feature type="compositionally biased region" description="Acidic residues" evidence="5">
    <location>
        <begin position="313"/>
        <end position="323"/>
    </location>
</feature>
<gene>
    <name evidence="7" type="ORF">KBB96_10725</name>
</gene>
<feature type="domain" description="Glucose/Sorbosone dehydrogenase" evidence="6">
    <location>
        <begin position="946"/>
        <end position="1128"/>
    </location>
</feature>
<proteinExistence type="predicted"/>
<keyword evidence="3" id="KW-0732">Signal</keyword>
<dbReference type="InterPro" id="IPR012938">
    <property type="entry name" value="Glc/Sorbosone_DH"/>
</dbReference>
<dbReference type="PANTHER" id="PTHR19328:SF75">
    <property type="entry name" value="ALDOSE SUGAR DEHYDROGENASE YLII"/>
    <property type="match status" value="1"/>
</dbReference>
<dbReference type="Proteomes" id="UP000676169">
    <property type="component" value="Chromosome"/>
</dbReference>
<dbReference type="InterPro" id="IPR011042">
    <property type="entry name" value="6-blade_b-propeller_TolB-like"/>
</dbReference>
<dbReference type="Gene3D" id="4.10.1080.10">
    <property type="entry name" value="TSP type-3 repeat"/>
    <property type="match status" value="1"/>
</dbReference>
<evidence type="ECO:0000313" key="8">
    <source>
        <dbReference type="Proteomes" id="UP000676169"/>
    </source>
</evidence>
<dbReference type="InterPro" id="IPR011041">
    <property type="entry name" value="Quinoprot_gluc/sorb_DH_b-prop"/>
</dbReference>
<evidence type="ECO:0000259" key="6">
    <source>
        <dbReference type="Pfam" id="PF07995"/>
    </source>
</evidence>
<organism evidence="7 8">
    <name type="scientific">Luteolibacter ambystomatis</name>
    <dbReference type="NCBI Taxonomy" id="2824561"/>
    <lineage>
        <taxon>Bacteria</taxon>
        <taxon>Pseudomonadati</taxon>
        <taxon>Verrucomicrobiota</taxon>
        <taxon>Verrucomicrobiia</taxon>
        <taxon>Verrucomicrobiales</taxon>
        <taxon>Verrucomicrobiaceae</taxon>
        <taxon>Luteolibacter</taxon>
    </lineage>
</organism>
<reference evidence="7" key="1">
    <citation type="submission" date="2021-04" db="EMBL/GenBank/DDBJ databases">
        <title>Luteolibacter sp. 32A isolated from the skin of an Anderson's salamander (Ambystoma andersonii).</title>
        <authorList>
            <person name="Spergser J."/>
            <person name="Busse H.-J."/>
        </authorList>
    </citation>
    <scope>NUCLEOTIDE SEQUENCE</scope>
    <source>
        <strain evidence="7">32A</strain>
    </source>
</reference>
<comment type="subcellular location">
    <subcellularLocation>
        <location evidence="1">Secreted</location>
    </subcellularLocation>
</comment>
<keyword evidence="8" id="KW-1185">Reference proteome</keyword>
<dbReference type="Pfam" id="PF07995">
    <property type="entry name" value="GSDH"/>
    <property type="match status" value="2"/>
</dbReference>
<accession>A0A975G6U4</accession>
<dbReference type="PANTHER" id="PTHR19328">
    <property type="entry name" value="HEDGEHOG-INTERACTING PROTEIN"/>
    <property type="match status" value="1"/>
</dbReference>
<dbReference type="InterPro" id="IPR028974">
    <property type="entry name" value="TSP_type-3_rpt"/>
</dbReference>
<evidence type="ECO:0000256" key="2">
    <source>
        <dbReference type="ARBA" id="ARBA00022525"/>
    </source>
</evidence>
<keyword evidence="4" id="KW-0106">Calcium</keyword>
<feature type="region of interest" description="Disordered" evidence="5">
    <location>
        <begin position="293"/>
        <end position="339"/>
    </location>
</feature>
<evidence type="ECO:0000256" key="1">
    <source>
        <dbReference type="ARBA" id="ARBA00004613"/>
    </source>
</evidence>
<sequence>MSPFRILSAWFGLFMIARSALPDGLIGRENFTYPDGAIAGKTGGEGFDRDNSTANNAFTGHTGTTADWDNVGGTPQVSGGRLITSNSSAKREFDGPGEGLNTDEYYGAISGDAAANAKVVYFRFNMTRDAAVTWSGLSSYDFGNERILFGVPNVANPASGKREFAIHILGGAEASYNYSGIVPVAGLTYTLVGKLDFANQVLKLWINPDLSQPEASNVPVVTRSYTAGNWSSSLRLGSGSDSSGAVIWDDVCAATTWTLLQQPDTDGDGMPDDWETANSLNPALNDATLDPDNDGLNNLDEYRQGTNPQVADTDGDGLDDGDEIERGTNPLLTDSDGDGLSDGVETGTGIYVNATNTGTNPLTADSDGDGFSDSTEITLGTNPNDTASYPPTGNLALLGYDDFAYAAGNVSGRNGGLYFDTDNSITNNAFIGHDGTPSAWINTVGTPTVASGRLVTNNSSSRRPFNGPATGAGTDEEYGAIANGRPCQVVYFRTRMTRTASATFSGVSCYSYTAEKLFFGVVSEGAGTDTLGLSETGVGTTQTTASVADNTDHEIVGKLDTATGLAVLWLDPDFTKAESANTPAVTRVMSSSFATTSLRLSSGGQATWDNLRVTTTWNALADGSPQAVADQVSLHRGQKVRLQVLANDSGAYDAQGLSIVSGPSSGTATVMADHSILYSHQGGAAGTDTFTYRLPSLFPGVPAVDATVTITVTEQLRIPSPTLQVPDSPPPAAYVMVNAFPGVSFSNPTCIARIANDGKRLFVGERNGKIWLIPDVTAAAPVKQLFLDVAAVVNPRSTEDFVDDSNERGLKGLAFHPDYANNGRLFVTYCLTINGVKQVRLSSFNVSAANPAVADTASEKPFITQVHLDTIHNIDDIVFGPDGYLYMACGDEGPQNDGSNNSQRIDKNFWSSIFRIDVDRKAGSLEPNAHAAIAIDGTTGKARYAVPQDNPFIGATSFNGTAVTPSQVRTEIYAMGFRNPWQMNFDPVTGDLWAGDVGNNTVEEVDRVVKGGNYQWGYKEGTLAGPKTAPVGFTGNPPVYSYTHGSGTYQGASVTGGLIVRGNRYPGIEGRYLFADYVSGNVWTLQNPTSANPVVERIAGETGIVAFDTDPSNGDILMVDLNDGRILRLAVSSDDSTFPDRLSKTGIFASLADLSPNPGILPYDVNLPFWSDHAKKRRWFAMPAAGSSASFQSEGNWTLPTGAVWVKHFDMEMERGNPASAKRIETRLMVKTDTTAYGVSYRWNDAGTEAFLVPDGGVTIPLRITVNGTPQTQPWSIPSRAQCMTCHSPAAGSLLSFRTRQLNHSGTMASTSGNYLSLLHDAGYLDQAPPAGLARHHAPSETEYSLETRARSWLSVNCSYCHQQGGGGLGAFDLSAWLGLFDTGVIDGPVGNSAGDPADRLIVRGDPLHSAILSRMSVANGYTRMPPLASAVVDQEGIDVVRDWILQELPDRKSYDEWSNSAFAGHPANGVPGADPDGDGVTNQDEYLMHTNPLLGGPPWRPTLGRNGAQLQLSWPNLPDRSIRIWTSTDLMNWSPWNVPGNDGVPRAGTGVRTLPVSGDEAKRFYRFTIGE</sequence>
<keyword evidence="2" id="KW-0964">Secreted</keyword>
<dbReference type="RefSeq" id="WP_211629406.1">
    <property type="nucleotide sequence ID" value="NZ_CP073100.1"/>
</dbReference>
<dbReference type="Pfam" id="PF18884">
    <property type="entry name" value="TSP3_bac"/>
    <property type="match status" value="6"/>
</dbReference>
<dbReference type="Gene3D" id="2.120.10.30">
    <property type="entry name" value="TolB, C-terminal domain"/>
    <property type="match status" value="1"/>
</dbReference>
<evidence type="ECO:0000313" key="7">
    <source>
        <dbReference type="EMBL" id="QUE49345.1"/>
    </source>
</evidence>
<dbReference type="KEGG" id="lamb:KBB96_10725"/>
<dbReference type="Pfam" id="PF17963">
    <property type="entry name" value="Big_9"/>
    <property type="match status" value="1"/>
</dbReference>
<dbReference type="EMBL" id="CP073100">
    <property type="protein sequence ID" value="QUE49345.1"/>
    <property type="molecule type" value="Genomic_DNA"/>
</dbReference>
<name>A0A975G6U4_9BACT</name>
<evidence type="ECO:0000256" key="4">
    <source>
        <dbReference type="ARBA" id="ARBA00022837"/>
    </source>
</evidence>
<evidence type="ECO:0000256" key="3">
    <source>
        <dbReference type="ARBA" id="ARBA00022729"/>
    </source>
</evidence>
<protein>
    <submittedName>
        <fullName evidence="7">PQQ-dependent sugar dehydrogenase</fullName>
    </submittedName>
</protein>
<feature type="domain" description="Glucose/Sorbosone dehydrogenase" evidence="6">
    <location>
        <begin position="748"/>
        <end position="922"/>
    </location>
</feature>
<dbReference type="SUPFAM" id="SSF50952">
    <property type="entry name" value="Soluble quinoprotein glucose dehydrogenase"/>
    <property type="match status" value="1"/>
</dbReference>
<evidence type="ECO:0000256" key="5">
    <source>
        <dbReference type="SAM" id="MobiDB-lite"/>
    </source>
</evidence>
<dbReference type="InterPro" id="IPR059100">
    <property type="entry name" value="TSP3_bac"/>
</dbReference>
<dbReference type="GO" id="GO:0005509">
    <property type="term" value="F:calcium ion binding"/>
    <property type="evidence" value="ECO:0007669"/>
    <property type="project" value="InterPro"/>
</dbReference>